<evidence type="ECO:0000259" key="10">
    <source>
        <dbReference type="Pfam" id="PF18967"/>
    </source>
</evidence>
<dbReference type="Proteomes" id="UP001055940">
    <property type="component" value="Plasmid unnamed1"/>
</dbReference>
<dbReference type="Pfam" id="PF18967">
    <property type="entry name" value="PycTM"/>
    <property type="match status" value="1"/>
</dbReference>
<keyword evidence="3 9" id="KW-0812">Transmembrane</keyword>
<evidence type="ECO:0000256" key="9">
    <source>
        <dbReference type="SAM" id="Phobius"/>
    </source>
</evidence>
<evidence type="ECO:0000256" key="8">
    <source>
        <dbReference type="SAM" id="MobiDB-lite"/>
    </source>
</evidence>
<sequence>MNTTPTDTTTDTTDTAEQDQQDDQAPAPAQPHTEEAPAVTAPAPRRHVEAVPATLAEAAAADATTDLARTDTSNAALAGLSGVLLTILVAGAGLTSADGGFPVVAQAAMGAAAAVLAGVLVILAAAMWPRHGGVGGVPHYARLTGTELADELAQAAADPAAEARWHAERATAKARIAVRKHAHQRAAAAGLALAGVLLAVATIVTITLT</sequence>
<accession>A0ABY5DJ51</accession>
<keyword evidence="11" id="KW-0614">Plasmid</keyword>
<dbReference type="EMBL" id="CP099838">
    <property type="protein sequence ID" value="USY23628.1"/>
    <property type="molecule type" value="Genomic_DNA"/>
</dbReference>
<evidence type="ECO:0000256" key="4">
    <source>
        <dbReference type="ARBA" id="ARBA00022741"/>
    </source>
</evidence>
<feature type="domain" description="Pycsar effector protein" evidence="10">
    <location>
        <begin position="56"/>
        <end position="203"/>
    </location>
</feature>
<evidence type="ECO:0000256" key="1">
    <source>
        <dbReference type="ARBA" id="ARBA00004236"/>
    </source>
</evidence>
<feature type="transmembrane region" description="Helical" evidence="9">
    <location>
        <begin position="103"/>
        <end position="126"/>
    </location>
</feature>
<evidence type="ECO:0000256" key="5">
    <source>
        <dbReference type="ARBA" id="ARBA00022989"/>
    </source>
</evidence>
<evidence type="ECO:0000313" key="12">
    <source>
        <dbReference type="Proteomes" id="UP001055940"/>
    </source>
</evidence>
<evidence type="ECO:0000256" key="3">
    <source>
        <dbReference type="ARBA" id="ARBA00022692"/>
    </source>
</evidence>
<evidence type="ECO:0000256" key="6">
    <source>
        <dbReference type="ARBA" id="ARBA00023118"/>
    </source>
</evidence>
<protein>
    <recommendedName>
        <fullName evidence="10">Pycsar effector protein domain-containing protein</fullName>
    </recommendedName>
</protein>
<keyword evidence="6" id="KW-0051">Antiviral defense</keyword>
<dbReference type="RefSeq" id="WP_254422282.1">
    <property type="nucleotide sequence ID" value="NZ_BAAAJB010000040.1"/>
</dbReference>
<keyword evidence="12" id="KW-1185">Reference proteome</keyword>
<evidence type="ECO:0000256" key="7">
    <source>
        <dbReference type="ARBA" id="ARBA00023136"/>
    </source>
</evidence>
<evidence type="ECO:0000313" key="11">
    <source>
        <dbReference type="EMBL" id="USY23628.1"/>
    </source>
</evidence>
<feature type="compositionally biased region" description="Low complexity" evidence="8">
    <location>
        <begin position="1"/>
        <end position="13"/>
    </location>
</feature>
<dbReference type="InterPro" id="IPR043760">
    <property type="entry name" value="PycTM_dom"/>
</dbReference>
<organism evidence="11 12">
    <name type="scientific">Nocardiopsis exhalans</name>
    <dbReference type="NCBI Taxonomy" id="163604"/>
    <lineage>
        <taxon>Bacteria</taxon>
        <taxon>Bacillati</taxon>
        <taxon>Actinomycetota</taxon>
        <taxon>Actinomycetes</taxon>
        <taxon>Streptosporangiales</taxon>
        <taxon>Nocardiopsidaceae</taxon>
        <taxon>Nocardiopsis</taxon>
    </lineage>
</organism>
<keyword evidence="7 9" id="KW-0472">Membrane</keyword>
<proteinExistence type="predicted"/>
<feature type="transmembrane region" description="Helical" evidence="9">
    <location>
        <begin position="186"/>
        <end position="208"/>
    </location>
</feature>
<keyword evidence="2" id="KW-1003">Cell membrane</keyword>
<gene>
    <name evidence="11" type="ORF">NE857_33895</name>
</gene>
<name>A0ABY5DJ51_9ACTN</name>
<evidence type="ECO:0000256" key="2">
    <source>
        <dbReference type="ARBA" id="ARBA00022475"/>
    </source>
</evidence>
<keyword evidence="4" id="KW-0547">Nucleotide-binding</keyword>
<keyword evidence="5 9" id="KW-1133">Transmembrane helix</keyword>
<feature type="region of interest" description="Disordered" evidence="8">
    <location>
        <begin position="1"/>
        <end position="45"/>
    </location>
</feature>
<comment type="subcellular location">
    <subcellularLocation>
        <location evidence="1">Cell membrane</location>
    </subcellularLocation>
</comment>
<feature type="compositionally biased region" description="Low complexity" evidence="8">
    <location>
        <begin position="23"/>
        <end position="43"/>
    </location>
</feature>
<reference evidence="11" key="1">
    <citation type="submission" date="2022-06" db="EMBL/GenBank/DDBJ databases">
        <authorList>
            <person name="Ping M."/>
        </authorList>
    </citation>
    <scope>NUCLEOTIDE SEQUENCE</scope>
    <source>
        <strain evidence="11">JCM11759T</strain>
        <plasmid evidence="11">unnamed1</plasmid>
    </source>
</reference>
<feature type="transmembrane region" description="Helical" evidence="9">
    <location>
        <begin position="75"/>
        <end position="97"/>
    </location>
</feature>
<geneLocation type="plasmid" evidence="11 12">
    <name>unnamed1</name>
</geneLocation>